<keyword evidence="4" id="KW-1185">Reference proteome</keyword>
<feature type="region of interest" description="Disordered" evidence="1">
    <location>
        <begin position="286"/>
        <end position="309"/>
    </location>
</feature>
<comment type="caution">
    <text evidence="3">The sequence shown here is derived from an EMBL/GenBank/DDBJ whole genome shotgun (WGS) entry which is preliminary data.</text>
</comment>
<organism evidence="3 4">
    <name type="scientific">Brassica rapa subsp. trilocularis</name>
    <dbReference type="NCBI Taxonomy" id="1813537"/>
    <lineage>
        <taxon>Eukaryota</taxon>
        <taxon>Viridiplantae</taxon>
        <taxon>Streptophyta</taxon>
        <taxon>Embryophyta</taxon>
        <taxon>Tracheophyta</taxon>
        <taxon>Spermatophyta</taxon>
        <taxon>Magnoliopsida</taxon>
        <taxon>eudicotyledons</taxon>
        <taxon>Gunneridae</taxon>
        <taxon>Pentapetalae</taxon>
        <taxon>rosids</taxon>
        <taxon>malvids</taxon>
        <taxon>Brassicales</taxon>
        <taxon>Brassicaceae</taxon>
        <taxon>Brassiceae</taxon>
        <taxon>Brassica</taxon>
    </lineage>
</organism>
<proteinExistence type="predicted"/>
<gene>
    <name evidence="3" type="primary">A05g506080.1_BraROA</name>
    <name evidence="3" type="ORF">IGI04_019485</name>
</gene>
<dbReference type="SUPFAM" id="SSF50249">
    <property type="entry name" value="Nucleic acid-binding proteins"/>
    <property type="match status" value="1"/>
</dbReference>
<accession>A0ABQ7MJE2</accession>
<dbReference type="Pfam" id="PF02721">
    <property type="entry name" value="DUF223"/>
    <property type="match status" value="1"/>
</dbReference>
<feature type="compositionally biased region" description="Low complexity" evidence="1">
    <location>
        <begin position="292"/>
        <end position="309"/>
    </location>
</feature>
<reference evidence="3 4" key="1">
    <citation type="submission" date="2021-03" db="EMBL/GenBank/DDBJ databases">
        <authorList>
            <person name="King G.J."/>
            <person name="Bancroft I."/>
            <person name="Baten A."/>
            <person name="Bloomfield J."/>
            <person name="Borpatragohain P."/>
            <person name="He Z."/>
            <person name="Irish N."/>
            <person name="Irwin J."/>
            <person name="Liu K."/>
            <person name="Mauleon R.P."/>
            <person name="Moore J."/>
            <person name="Morris R."/>
            <person name="Ostergaard L."/>
            <person name="Wang B."/>
            <person name="Wells R."/>
        </authorList>
    </citation>
    <scope>NUCLEOTIDE SEQUENCE [LARGE SCALE GENOMIC DNA]</scope>
    <source>
        <strain evidence="3">R-o-18</strain>
        <tissue evidence="3">Leaf</tissue>
    </source>
</reference>
<dbReference type="InterPro" id="IPR012340">
    <property type="entry name" value="NA-bd_OB-fold"/>
</dbReference>
<evidence type="ECO:0000259" key="2">
    <source>
        <dbReference type="Pfam" id="PF02721"/>
    </source>
</evidence>
<evidence type="ECO:0000313" key="4">
    <source>
        <dbReference type="Proteomes" id="UP000823674"/>
    </source>
</evidence>
<dbReference type="InterPro" id="IPR003871">
    <property type="entry name" value="RFA1B/D_OB_1st"/>
</dbReference>
<evidence type="ECO:0000313" key="3">
    <source>
        <dbReference type="EMBL" id="KAG5397671.1"/>
    </source>
</evidence>
<dbReference type="Gene3D" id="2.40.50.140">
    <property type="entry name" value="Nucleic acid-binding proteins"/>
    <property type="match status" value="2"/>
</dbReference>
<dbReference type="CDD" id="cd04481">
    <property type="entry name" value="RPA1_DBD_B_like"/>
    <property type="match status" value="1"/>
</dbReference>
<dbReference type="Proteomes" id="UP000823674">
    <property type="component" value="Chromosome A05"/>
</dbReference>
<sequence>MAEYDKLSEVTYNPAVRAWRFRVKLHRIYPFYSCVTNSGPYYNYILADEDGYKMEMNTYGNYKNFRGLEKEEGRWVEIFVVDVERAYPCFKTTRSPFRLIASRLTQVRIIEPLNNRLFFDFKSIHAIPRMHWRDLKYPIDRMGVVFNTEAHLDAPSGPRMEFYIRDNIDHQIRCVVTGTQAVAFRDGLDDMSGGGRRQVIVVLKMWRVCESTNYFGPDDIWLQTEGGFADFRFNPRLPEVEEFRQSVLNSDPYVQKYGVEGLVRKETPIIPAIWVWIASGDDLGDAHPAPTPTRYPRSSYPSPTTGRGR</sequence>
<dbReference type="EMBL" id="JADBGQ010000005">
    <property type="protein sequence ID" value="KAG5397671.1"/>
    <property type="molecule type" value="Genomic_DNA"/>
</dbReference>
<protein>
    <recommendedName>
        <fullName evidence="2">Replication protein A 70 kDa DNA-binding subunit B/D first OB fold domain-containing protein</fullName>
    </recommendedName>
</protein>
<feature type="domain" description="Replication protein A 70 kDa DNA-binding subunit B/D first OB fold" evidence="2">
    <location>
        <begin position="4"/>
        <end position="107"/>
    </location>
</feature>
<evidence type="ECO:0000256" key="1">
    <source>
        <dbReference type="SAM" id="MobiDB-lite"/>
    </source>
</evidence>
<name>A0ABQ7MJE2_BRACM</name>